<protein>
    <submittedName>
        <fullName evidence="1">Uncharacterized protein</fullName>
    </submittedName>
</protein>
<comment type="caution">
    <text evidence="1">The sequence shown here is derived from an EMBL/GenBank/DDBJ whole genome shotgun (WGS) entry which is preliminary data.</text>
</comment>
<reference evidence="1 2" key="1">
    <citation type="submission" date="2018-01" db="EMBL/GenBank/DDBJ databases">
        <title>Draft genome sequence of Sphaerisporangium sp. 7K107.</title>
        <authorList>
            <person name="Sahin N."/>
            <person name="Saygin H."/>
            <person name="Ay H."/>
        </authorList>
    </citation>
    <scope>NUCLEOTIDE SEQUENCE [LARGE SCALE GENOMIC DNA]</scope>
    <source>
        <strain evidence="1 2">7K107</strain>
    </source>
</reference>
<dbReference type="AlphaFoldDB" id="A0A2W2FNF4"/>
<dbReference type="Proteomes" id="UP000248544">
    <property type="component" value="Unassembled WGS sequence"/>
</dbReference>
<dbReference type="EMBL" id="POUA01000361">
    <property type="protein sequence ID" value="PZG29955.1"/>
    <property type="molecule type" value="Genomic_DNA"/>
</dbReference>
<evidence type="ECO:0000313" key="2">
    <source>
        <dbReference type="Proteomes" id="UP000248544"/>
    </source>
</evidence>
<proteinExistence type="predicted"/>
<gene>
    <name evidence="1" type="ORF">C1I98_31510</name>
</gene>
<sequence length="80" mass="9266">MVWLDPRAVRRVVHDEPAPVIAGWEDLPYEPPVDLAGRWSPIWEAAAGVALARSPQVREPWLRAIYDRVRDRTRWRPVDG</sequence>
<organism evidence="1 2">
    <name type="scientific">Spongiactinospora gelatinilytica</name>
    <dbReference type="NCBI Taxonomy" id="2666298"/>
    <lineage>
        <taxon>Bacteria</taxon>
        <taxon>Bacillati</taxon>
        <taxon>Actinomycetota</taxon>
        <taxon>Actinomycetes</taxon>
        <taxon>Streptosporangiales</taxon>
        <taxon>Streptosporangiaceae</taxon>
        <taxon>Spongiactinospora</taxon>
    </lineage>
</organism>
<name>A0A2W2FNF4_9ACTN</name>
<accession>A0A2W2FNF4</accession>
<evidence type="ECO:0000313" key="1">
    <source>
        <dbReference type="EMBL" id="PZG29955.1"/>
    </source>
</evidence>
<keyword evidence="2" id="KW-1185">Reference proteome</keyword>